<accession>A0A292GMK9</accession>
<protein>
    <submittedName>
        <fullName evidence="1">Uncharacterized protein</fullName>
    </submittedName>
</protein>
<evidence type="ECO:0000313" key="1">
    <source>
        <dbReference type="EMBL" id="BBA74384.1"/>
    </source>
</evidence>
<dbReference type="AlphaFoldDB" id="A0A292GMK9"/>
<proteinExistence type="predicted"/>
<organism evidence="1">
    <name type="scientific">Ochrobactrum sp. PW1</name>
    <dbReference type="NCBI Taxonomy" id="1882222"/>
    <lineage>
        <taxon>Bacteria</taxon>
        <taxon>Pseudomonadati</taxon>
        <taxon>Pseudomonadota</taxon>
        <taxon>Alphaproteobacteria</taxon>
        <taxon>Hyphomicrobiales</taxon>
        <taxon>Brucellaceae</taxon>
        <taxon>Brucella/Ochrobactrum group</taxon>
        <taxon>Ochrobactrum</taxon>
    </lineage>
</organism>
<name>A0A292GMK9_9HYPH</name>
<reference evidence="1" key="1">
    <citation type="submission" date="2016-07" db="EMBL/GenBank/DDBJ databases">
        <title>Genomics reveals synergistic degradation of pyrene by five bacteria in a mangrove sediment-derived bacterial consortium.</title>
        <authorList>
            <person name="Wanapaisan P."/>
            <person name="Vejarano F."/>
            <person name="Chakraborty J."/>
            <person name="Shintani M."/>
            <person name="Muangchinda C."/>
            <person name="Laothamteep N."/>
            <person name="Suzuki-Minakuchi C."/>
            <person name="Inoue K."/>
            <person name="Nojiri H."/>
            <person name="Pinyakong O."/>
        </authorList>
    </citation>
    <scope>NUCLEOTIDE SEQUENCE</scope>
    <source>
        <strain evidence="1">PW1</strain>
    </source>
</reference>
<dbReference type="EMBL" id="LC171369">
    <property type="protein sequence ID" value="BBA74384.1"/>
    <property type="molecule type" value="Genomic_DNA"/>
</dbReference>
<sequence length="116" mass="13601">MSEYYIVDVRQEWRHKPYITVWRPDDAGYAYPLSWAGRYSKDRIDANPTYYHKHRWPSQRALERFPVACEIVERMGIAPNPREIDGDAGPVIPNTGANRIALRRARYRPSVREQAA</sequence>